<protein>
    <recommendedName>
        <fullName evidence="8">Cytochrome P450</fullName>
    </recommendedName>
</protein>
<dbReference type="EMBL" id="JH711574">
    <property type="protein sequence ID" value="EIW85663.1"/>
    <property type="molecule type" value="Genomic_DNA"/>
</dbReference>
<evidence type="ECO:0000256" key="4">
    <source>
        <dbReference type="ARBA" id="ARBA00023004"/>
    </source>
</evidence>
<dbReference type="InterPro" id="IPR001128">
    <property type="entry name" value="Cyt_P450"/>
</dbReference>
<keyword evidence="3 5" id="KW-0479">Metal-binding</keyword>
<organism evidence="6 7">
    <name type="scientific">Coniophora puteana (strain RWD-64-598)</name>
    <name type="common">Brown rot fungus</name>
    <dbReference type="NCBI Taxonomy" id="741705"/>
    <lineage>
        <taxon>Eukaryota</taxon>
        <taxon>Fungi</taxon>
        <taxon>Dikarya</taxon>
        <taxon>Basidiomycota</taxon>
        <taxon>Agaricomycotina</taxon>
        <taxon>Agaricomycetes</taxon>
        <taxon>Agaricomycetidae</taxon>
        <taxon>Boletales</taxon>
        <taxon>Coniophorineae</taxon>
        <taxon>Coniophoraceae</taxon>
        <taxon>Coniophora</taxon>
    </lineage>
</organism>
<proteinExistence type="inferred from homology"/>
<comment type="cofactor">
    <cofactor evidence="1 5">
        <name>heme</name>
        <dbReference type="ChEBI" id="CHEBI:30413"/>
    </cofactor>
</comment>
<evidence type="ECO:0000256" key="3">
    <source>
        <dbReference type="ARBA" id="ARBA00022723"/>
    </source>
</evidence>
<evidence type="ECO:0000256" key="1">
    <source>
        <dbReference type="ARBA" id="ARBA00001971"/>
    </source>
</evidence>
<evidence type="ECO:0000256" key="5">
    <source>
        <dbReference type="PIRSR" id="PIRSR602403-1"/>
    </source>
</evidence>
<evidence type="ECO:0008006" key="8">
    <source>
        <dbReference type="Google" id="ProtNLM"/>
    </source>
</evidence>
<dbReference type="Proteomes" id="UP000053558">
    <property type="component" value="Unassembled WGS sequence"/>
</dbReference>
<dbReference type="KEGG" id="cput:CONPUDRAFT_80162"/>
<dbReference type="InterPro" id="IPR002403">
    <property type="entry name" value="Cyt_P450_E_grp-IV"/>
</dbReference>
<dbReference type="PRINTS" id="PR00465">
    <property type="entry name" value="EP450IV"/>
</dbReference>
<dbReference type="GO" id="GO:0020037">
    <property type="term" value="F:heme binding"/>
    <property type="evidence" value="ECO:0007669"/>
    <property type="project" value="InterPro"/>
</dbReference>
<dbReference type="AlphaFoldDB" id="A0A5M3N2Q6"/>
<dbReference type="SUPFAM" id="SSF48264">
    <property type="entry name" value="Cytochrome P450"/>
    <property type="match status" value="1"/>
</dbReference>
<gene>
    <name evidence="6" type="ORF">CONPUDRAFT_80162</name>
</gene>
<dbReference type="GO" id="GO:0005506">
    <property type="term" value="F:iron ion binding"/>
    <property type="evidence" value="ECO:0007669"/>
    <property type="project" value="InterPro"/>
</dbReference>
<dbReference type="GO" id="GO:0016705">
    <property type="term" value="F:oxidoreductase activity, acting on paired donors, with incorporation or reduction of molecular oxygen"/>
    <property type="evidence" value="ECO:0007669"/>
    <property type="project" value="InterPro"/>
</dbReference>
<feature type="binding site" description="axial binding residue" evidence="5">
    <location>
        <position position="261"/>
    </location>
    <ligand>
        <name>heme</name>
        <dbReference type="ChEBI" id="CHEBI:30413"/>
    </ligand>
    <ligandPart>
        <name>Fe</name>
        <dbReference type="ChEBI" id="CHEBI:18248"/>
    </ligandPart>
</feature>
<evidence type="ECO:0000256" key="2">
    <source>
        <dbReference type="ARBA" id="ARBA00010617"/>
    </source>
</evidence>
<dbReference type="RefSeq" id="XP_007764331.1">
    <property type="nucleotide sequence ID" value="XM_007766141.1"/>
</dbReference>
<keyword evidence="5" id="KW-0349">Heme</keyword>
<dbReference type="Gene3D" id="1.10.630.10">
    <property type="entry name" value="Cytochrome P450"/>
    <property type="match status" value="1"/>
</dbReference>
<evidence type="ECO:0000313" key="6">
    <source>
        <dbReference type="EMBL" id="EIW85663.1"/>
    </source>
</evidence>
<sequence length="282" mass="32226">MQPRFQRTLANRRLGYHSGLRHSFENNHLPSHDDRLRTIASMVRNLSPEQHSMSFRTYIQSIAFTSVLIGFLGATLSELDPEDVAFVTSMLDQLCTRAPARPEQLQRVHSILRQWLHERYEDPLDYIMPAYETIWSVVASTVAMVYDQDDYKSAFLDFGENPTPRQFEAPRQGGRMPSAEAVVMEMLRMHPPNRQIYRETLLVSWPFTVSVVRIADINVAQRSRAWGDNSNVFDPSREGLTQGQQSEERPMLAFGHGRLKCLGARWAPIAVGVIVAKVLENL</sequence>
<dbReference type="InterPro" id="IPR036396">
    <property type="entry name" value="Cyt_P450_sf"/>
</dbReference>
<feature type="non-terminal residue" evidence="6">
    <location>
        <position position="282"/>
    </location>
</feature>
<keyword evidence="7" id="KW-1185">Reference proteome</keyword>
<dbReference type="OrthoDB" id="10029320at2759"/>
<evidence type="ECO:0000313" key="7">
    <source>
        <dbReference type="Proteomes" id="UP000053558"/>
    </source>
</evidence>
<dbReference type="GeneID" id="19210036"/>
<dbReference type="OMA" id="HERYEDP"/>
<comment type="caution">
    <text evidence="6">The sequence shown here is derived from an EMBL/GenBank/DDBJ whole genome shotgun (WGS) entry which is preliminary data.</text>
</comment>
<dbReference type="Pfam" id="PF00067">
    <property type="entry name" value="p450"/>
    <property type="match status" value="1"/>
</dbReference>
<dbReference type="GO" id="GO:0004497">
    <property type="term" value="F:monooxygenase activity"/>
    <property type="evidence" value="ECO:0007669"/>
    <property type="project" value="InterPro"/>
</dbReference>
<accession>A0A5M3N2Q6</accession>
<name>A0A5M3N2Q6_CONPW</name>
<comment type="similarity">
    <text evidence="2">Belongs to the cytochrome P450 family.</text>
</comment>
<keyword evidence="4 5" id="KW-0408">Iron</keyword>
<reference evidence="7" key="1">
    <citation type="journal article" date="2012" name="Science">
        <title>The Paleozoic origin of enzymatic lignin decomposition reconstructed from 31 fungal genomes.</title>
        <authorList>
            <person name="Floudas D."/>
            <person name="Binder M."/>
            <person name="Riley R."/>
            <person name="Barry K."/>
            <person name="Blanchette R.A."/>
            <person name="Henrissat B."/>
            <person name="Martinez A.T."/>
            <person name="Otillar R."/>
            <person name="Spatafora J.W."/>
            <person name="Yadav J.S."/>
            <person name="Aerts A."/>
            <person name="Benoit I."/>
            <person name="Boyd A."/>
            <person name="Carlson A."/>
            <person name="Copeland A."/>
            <person name="Coutinho P.M."/>
            <person name="de Vries R.P."/>
            <person name="Ferreira P."/>
            <person name="Findley K."/>
            <person name="Foster B."/>
            <person name="Gaskell J."/>
            <person name="Glotzer D."/>
            <person name="Gorecki P."/>
            <person name="Heitman J."/>
            <person name="Hesse C."/>
            <person name="Hori C."/>
            <person name="Igarashi K."/>
            <person name="Jurgens J.A."/>
            <person name="Kallen N."/>
            <person name="Kersten P."/>
            <person name="Kohler A."/>
            <person name="Kuees U."/>
            <person name="Kumar T.K.A."/>
            <person name="Kuo A."/>
            <person name="LaButti K."/>
            <person name="Larrondo L.F."/>
            <person name="Lindquist E."/>
            <person name="Ling A."/>
            <person name="Lombard V."/>
            <person name="Lucas S."/>
            <person name="Lundell T."/>
            <person name="Martin R."/>
            <person name="McLaughlin D.J."/>
            <person name="Morgenstern I."/>
            <person name="Morin E."/>
            <person name="Murat C."/>
            <person name="Nagy L.G."/>
            <person name="Nolan M."/>
            <person name="Ohm R.A."/>
            <person name="Patyshakuliyeva A."/>
            <person name="Rokas A."/>
            <person name="Ruiz-Duenas F.J."/>
            <person name="Sabat G."/>
            <person name="Salamov A."/>
            <person name="Samejima M."/>
            <person name="Schmutz J."/>
            <person name="Slot J.C."/>
            <person name="St John F."/>
            <person name="Stenlid J."/>
            <person name="Sun H."/>
            <person name="Sun S."/>
            <person name="Syed K."/>
            <person name="Tsang A."/>
            <person name="Wiebenga A."/>
            <person name="Young D."/>
            <person name="Pisabarro A."/>
            <person name="Eastwood D.C."/>
            <person name="Martin F."/>
            <person name="Cullen D."/>
            <person name="Grigoriev I.V."/>
            <person name="Hibbett D.S."/>
        </authorList>
    </citation>
    <scope>NUCLEOTIDE SEQUENCE [LARGE SCALE GENOMIC DNA]</scope>
    <source>
        <strain evidence="7">RWD-64-598 SS2</strain>
    </source>
</reference>